<dbReference type="PROSITE" id="PS51257">
    <property type="entry name" value="PROKAR_LIPOPROTEIN"/>
    <property type="match status" value="1"/>
</dbReference>
<evidence type="ECO:0000256" key="2">
    <source>
        <dbReference type="SAM" id="SignalP"/>
    </source>
</evidence>
<dbReference type="EMBL" id="BONJ01000037">
    <property type="protein sequence ID" value="GIG18138.1"/>
    <property type="molecule type" value="Genomic_DNA"/>
</dbReference>
<comment type="caution">
    <text evidence="3">The sequence shown here is derived from an EMBL/GenBank/DDBJ whole genome shotgun (WGS) entry which is preliminary data.</text>
</comment>
<reference evidence="3" key="1">
    <citation type="submission" date="2021-01" db="EMBL/GenBank/DDBJ databases">
        <title>Whole genome shotgun sequence of Catellatospora methionotrophica NBRC 14553.</title>
        <authorList>
            <person name="Komaki H."/>
            <person name="Tamura T."/>
        </authorList>
    </citation>
    <scope>NUCLEOTIDE SEQUENCE</scope>
    <source>
        <strain evidence="3">NBRC 14553</strain>
    </source>
</reference>
<keyword evidence="4" id="KW-1185">Reference proteome</keyword>
<feature type="compositionally biased region" description="Pro residues" evidence="1">
    <location>
        <begin position="35"/>
        <end position="52"/>
    </location>
</feature>
<dbReference type="AlphaFoldDB" id="A0A8J3PJ43"/>
<keyword evidence="2" id="KW-0732">Signal</keyword>
<evidence type="ECO:0008006" key="5">
    <source>
        <dbReference type="Google" id="ProtNLM"/>
    </source>
</evidence>
<dbReference type="RefSeq" id="WP_166385924.1">
    <property type="nucleotide sequence ID" value="NZ_BAAATT010000016.1"/>
</dbReference>
<evidence type="ECO:0000313" key="4">
    <source>
        <dbReference type="Proteomes" id="UP000660339"/>
    </source>
</evidence>
<feature type="region of interest" description="Disordered" evidence="1">
    <location>
        <begin position="28"/>
        <end position="55"/>
    </location>
</feature>
<accession>A0A8J3PJ43</accession>
<dbReference type="Proteomes" id="UP000660339">
    <property type="component" value="Unassembled WGS sequence"/>
</dbReference>
<sequence>MRRHVLARLAAALWGLAVALSGCDSGQPGGGGLVTPPPPVSPSPNPSAPPIGDPIRTGVTIAGSELVVYFWGSAQPYLDEFWYGPNGAEDGPYSTVFAGAHGQPFLDMREIIVGDGTLIDYGSVRGPVGRLHCEAEGETVAASFTPWSADRSVYVFWLVRHGRPLPAPTLVREGLWLPLADEDYPLCTAYDADGKALGNSRIKPPGAEQKGG</sequence>
<evidence type="ECO:0000313" key="3">
    <source>
        <dbReference type="EMBL" id="GIG18138.1"/>
    </source>
</evidence>
<name>A0A8J3PJ43_9ACTN</name>
<evidence type="ECO:0000256" key="1">
    <source>
        <dbReference type="SAM" id="MobiDB-lite"/>
    </source>
</evidence>
<protein>
    <recommendedName>
        <fullName evidence="5">Lipoprotein</fullName>
    </recommendedName>
</protein>
<feature type="chain" id="PRO_5039666643" description="Lipoprotein" evidence="2">
    <location>
        <begin position="20"/>
        <end position="212"/>
    </location>
</feature>
<feature type="signal peptide" evidence="2">
    <location>
        <begin position="1"/>
        <end position="19"/>
    </location>
</feature>
<gene>
    <name evidence="3" type="ORF">Cme02nite_64700</name>
</gene>
<organism evidence="3 4">
    <name type="scientific">Catellatospora methionotrophica</name>
    <dbReference type="NCBI Taxonomy" id="121620"/>
    <lineage>
        <taxon>Bacteria</taxon>
        <taxon>Bacillati</taxon>
        <taxon>Actinomycetota</taxon>
        <taxon>Actinomycetes</taxon>
        <taxon>Micromonosporales</taxon>
        <taxon>Micromonosporaceae</taxon>
        <taxon>Catellatospora</taxon>
    </lineage>
</organism>
<proteinExistence type="predicted"/>